<dbReference type="NCBIfam" id="NF033748">
    <property type="entry name" value="class_F_sortase"/>
    <property type="match status" value="1"/>
</dbReference>
<evidence type="ECO:0008006" key="4">
    <source>
        <dbReference type="Google" id="ProtNLM"/>
    </source>
</evidence>
<keyword evidence="1" id="KW-0378">Hydrolase</keyword>
<reference evidence="2" key="1">
    <citation type="submission" date="2021-01" db="EMBL/GenBank/DDBJ databases">
        <title>Whole genome shotgun sequence of Rhizocola hellebori NBRC 109834.</title>
        <authorList>
            <person name="Komaki H."/>
            <person name="Tamura T."/>
        </authorList>
    </citation>
    <scope>NUCLEOTIDE SEQUENCE</scope>
    <source>
        <strain evidence="2">NBRC 109834</strain>
    </source>
</reference>
<organism evidence="2 3">
    <name type="scientific">Rhizocola hellebori</name>
    <dbReference type="NCBI Taxonomy" id="1392758"/>
    <lineage>
        <taxon>Bacteria</taxon>
        <taxon>Bacillati</taxon>
        <taxon>Actinomycetota</taxon>
        <taxon>Actinomycetes</taxon>
        <taxon>Micromonosporales</taxon>
        <taxon>Micromonosporaceae</taxon>
        <taxon>Rhizocola</taxon>
    </lineage>
</organism>
<gene>
    <name evidence="2" type="ORF">Rhe02_73580</name>
</gene>
<evidence type="ECO:0000313" key="3">
    <source>
        <dbReference type="Proteomes" id="UP000612899"/>
    </source>
</evidence>
<dbReference type="GO" id="GO:0016787">
    <property type="term" value="F:hydrolase activity"/>
    <property type="evidence" value="ECO:0007669"/>
    <property type="project" value="UniProtKB-KW"/>
</dbReference>
<dbReference type="Proteomes" id="UP000612899">
    <property type="component" value="Unassembled WGS sequence"/>
</dbReference>
<name>A0A8J3QHB5_9ACTN</name>
<accession>A0A8J3QHB5</accession>
<dbReference type="Gene3D" id="2.40.260.10">
    <property type="entry name" value="Sortase"/>
    <property type="match status" value="1"/>
</dbReference>
<proteinExistence type="predicted"/>
<dbReference type="AlphaFoldDB" id="A0A8J3QHB5"/>
<protein>
    <recommendedName>
        <fullName evidence="4">Class F sortase</fullName>
    </recommendedName>
</protein>
<comment type="caution">
    <text evidence="2">The sequence shown here is derived from an EMBL/GenBank/DDBJ whole genome shotgun (WGS) entry which is preliminary data.</text>
</comment>
<sequence length="195" mass="20906">MVIVLGGLFAVGLGLGQRHGFSLADMFKPPAKAPAGPFPVLDPSPPTRINIPSIGVSAPVHAVGQEPDGTIATPALHLRNEAGWYREGPSPGQYGPAIIVGHVDTKDKPAVFHRLRELSPGQRIEIVRRDRTVAIFEVNSVEQFGKEVLPVPRVYQDFTRPGLRLITCGGNWVGGSTGYADNVIVFASLIESRKA</sequence>
<dbReference type="InterPro" id="IPR023365">
    <property type="entry name" value="Sortase_dom-sf"/>
</dbReference>
<dbReference type="EMBL" id="BONY01000065">
    <property type="protein sequence ID" value="GIH09291.1"/>
    <property type="molecule type" value="Genomic_DNA"/>
</dbReference>
<keyword evidence="3" id="KW-1185">Reference proteome</keyword>
<evidence type="ECO:0000256" key="1">
    <source>
        <dbReference type="ARBA" id="ARBA00022801"/>
    </source>
</evidence>
<dbReference type="CDD" id="cd05829">
    <property type="entry name" value="Sortase_F"/>
    <property type="match status" value="1"/>
</dbReference>
<dbReference type="InterPro" id="IPR042001">
    <property type="entry name" value="Sortase_F"/>
</dbReference>
<dbReference type="SUPFAM" id="SSF63817">
    <property type="entry name" value="Sortase"/>
    <property type="match status" value="1"/>
</dbReference>
<evidence type="ECO:0000313" key="2">
    <source>
        <dbReference type="EMBL" id="GIH09291.1"/>
    </source>
</evidence>
<dbReference type="Pfam" id="PF04203">
    <property type="entry name" value="Sortase"/>
    <property type="match status" value="1"/>
</dbReference>
<dbReference type="InterPro" id="IPR005754">
    <property type="entry name" value="Sortase"/>
</dbReference>